<dbReference type="OrthoDB" id="7631574at2"/>
<feature type="domain" description="Response regulatory" evidence="2">
    <location>
        <begin position="7"/>
        <end position="125"/>
    </location>
</feature>
<dbReference type="EMBL" id="SJZI01000003">
    <property type="protein sequence ID" value="TCJ18738.1"/>
    <property type="molecule type" value="Genomic_DNA"/>
</dbReference>
<dbReference type="RefSeq" id="WP_131446697.1">
    <property type="nucleotide sequence ID" value="NZ_SJZI01000003.1"/>
</dbReference>
<dbReference type="InterPro" id="IPR001789">
    <property type="entry name" value="Sig_transdc_resp-reg_receiver"/>
</dbReference>
<accession>A0A4R1BN28</accession>
<keyword evidence="4" id="KW-1185">Reference proteome</keyword>
<keyword evidence="1" id="KW-0597">Phosphoprotein</keyword>
<evidence type="ECO:0000259" key="2">
    <source>
        <dbReference type="PROSITE" id="PS50110"/>
    </source>
</evidence>
<dbReference type="GO" id="GO:0000160">
    <property type="term" value="P:phosphorelay signal transduction system"/>
    <property type="evidence" value="ECO:0007669"/>
    <property type="project" value="InterPro"/>
</dbReference>
<dbReference type="SUPFAM" id="SSF52172">
    <property type="entry name" value="CheY-like"/>
    <property type="match status" value="1"/>
</dbReference>
<proteinExistence type="predicted"/>
<gene>
    <name evidence="3" type="ORF">EPD60_02980</name>
</gene>
<evidence type="ECO:0000256" key="1">
    <source>
        <dbReference type="PROSITE-ProRule" id="PRU00169"/>
    </source>
</evidence>
<name>A0A4R1BN28_9BACT</name>
<dbReference type="Pfam" id="PF00072">
    <property type="entry name" value="Response_reg"/>
    <property type="match status" value="1"/>
</dbReference>
<dbReference type="InterPro" id="IPR011006">
    <property type="entry name" value="CheY-like_superfamily"/>
</dbReference>
<organism evidence="3 4">
    <name type="scientific">Flaviaesturariibacter flavus</name>
    <dbReference type="NCBI Taxonomy" id="2502780"/>
    <lineage>
        <taxon>Bacteria</taxon>
        <taxon>Pseudomonadati</taxon>
        <taxon>Bacteroidota</taxon>
        <taxon>Chitinophagia</taxon>
        <taxon>Chitinophagales</taxon>
        <taxon>Chitinophagaceae</taxon>
        <taxon>Flaviaestuariibacter</taxon>
    </lineage>
</organism>
<dbReference type="InterPro" id="IPR052893">
    <property type="entry name" value="TCS_response_regulator"/>
</dbReference>
<dbReference type="Proteomes" id="UP000295334">
    <property type="component" value="Unassembled WGS sequence"/>
</dbReference>
<evidence type="ECO:0000313" key="4">
    <source>
        <dbReference type="Proteomes" id="UP000295334"/>
    </source>
</evidence>
<reference evidence="3 4" key="1">
    <citation type="submission" date="2019-03" db="EMBL/GenBank/DDBJ databases">
        <authorList>
            <person name="Kim M.K.M."/>
        </authorList>
    </citation>
    <scope>NUCLEOTIDE SEQUENCE [LARGE SCALE GENOMIC DNA]</scope>
    <source>
        <strain evidence="3 4">17J68-12</strain>
    </source>
</reference>
<sequence length="152" mass="16737">MQTAIDSVLLVDDDPDDAFLMERALKELGYPVRFYFIDDSDAVPAALVLHRPGLIFTDINMPRRTGLECLRDWRAGGVLSATPVVIYSASEGDSLVQEAYGLGAALYFRKPATFTGLVESLRTILAYDWSDPAAVRTRHDAGGHFEPFGLVE</sequence>
<dbReference type="PANTHER" id="PTHR44520">
    <property type="entry name" value="RESPONSE REGULATOR RCP1-RELATED"/>
    <property type="match status" value="1"/>
</dbReference>
<protein>
    <submittedName>
        <fullName evidence="3">Response regulator</fullName>
    </submittedName>
</protein>
<dbReference type="SMART" id="SM00448">
    <property type="entry name" value="REC"/>
    <property type="match status" value="1"/>
</dbReference>
<evidence type="ECO:0000313" key="3">
    <source>
        <dbReference type="EMBL" id="TCJ18738.1"/>
    </source>
</evidence>
<dbReference type="AlphaFoldDB" id="A0A4R1BN28"/>
<feature type="modified residue" description="4-aspartylphosphate" evidence="1">
    <location>
        <position position="58"/>
    </location>
</feature>
<comment type="caution">
    <text evidence="3">The sequence shown here is derived from an EMBL/GenBank/DDBJ whole genome shotgun (WGS) entry which is preliminary data.</text>
</comment>
<dbReference type="Gene3D" id="3.40.50.2300">
    <property type="match status" value="1"/>
</dbReference>
<dbReference type="PROSITE" id="PS50110">
    <property type="entry name" value="RESPONSE_REGULATORY"/>
    <property type="match status" value="1"/>
</dbReference>